<proteinExistence type="inferred from homology"/>
<comment type="similarity">
    <text evidence="13 24 25">Belongs to the CDS family.</text>
</comment>
<reference evidence="27" key="1">
    <citation type="journal article" date="2010" name="Science">
        <title>Plasticity of animal genome architecture unmasked by rapid evolution of a pelagic tunicate.</title>
        <authorList>
            <person name="Denoeud F."/>
            <person name="Henriet S."/>
            <person name="Mungpakdee S."/>
            <person name="Aury J.M."/>
            <person name="Da Silva C."/>
            <person name="Brinkmann H."/>
            <person name="Mikhaleva J."/>
            <person name="Olsen L.C."/>
            <person name="Jubin C."/>
            <person name="Canestro C."/>
            <person name="Bouquet J.M."/>
            <person name="Danks G."/>
            <person name="Poulain J."/>
            <person name="Campsteijn C."/>
            <person name="Adamski M."/>
            <person name="Cross I."/>
            <person name="Yadetie F."/>
            <person name="Muffato M."/>
            <person name="Louis A."/>
            <person name="Butcher S."/>
            <person name="Tsagkogeorga G."/>
            <person name="Konrad A."/>
            <person name="Singh S."/>
            <person name="Jensen M.F."/>
            <person name="Cong E.H."/>
            <person name="Eikeseth-Otteraa H."/>
            <person name="Noel B."/>
            <person name="Anthouard V."/>
            <person name="Porcel B.M."/>
            <person name="Kachouri-Lafond R."/>
            <person name="Nishino A."/>
            <person name="Ugolini M."/>
            <person name="Chourrout P."/>
            <person name="Nishida H."/>
            <person name="Aasland R."/>
            <person name="Huzurbazar S."/>
            <person name="Westhof E."/>
            <person name="Delsuc F."/>
            <person name="Lehrach H."/>
            <person name="Reinhardt R."/>
            <person name="Weissenbach J."/>
            <person name="Roy S.W."/>
            <person name="Artiguenave F."/>
            <person name="Postlethwait J.H."/>
            <person name="Manak J.R."/>
            <person name="Thompson E.M."/>
            <person name="Jaillon O."/>
            <person name="Du Pasquier L."/>
            <person name="Boudinot P."/>
            <person name="Liberles D.A."/>
            <person name="Volff J.N."/>
            <person name="Philippe H."/>
            <person name="Lenhard B."/>
            <person name="Roest Crollius H."/>
            <person name="Wincker P."/>
            <person name="Chourrout D."/>
        </authorList>
    </citation>
    <scope>NUCLEOTIDE SEQUENCE [LARGE SCALE GENOMIC DNA]</scope>
</reference>
<evidence type="ECO:0000256" key="4">
    <source>
        <dbReference type="ARBA" id="ARBA00000859"/>
    </source>
</evidence>
<dbReference type="Pfam" id="PF01148">
    <property type="entry name" value="CTP_transf_1"/>
    <property type="match status" value="1"/>
</dbReference>
<evidence type="ECO:0000256" key="26">
    <source>
        <dbReference type="SAM" id="MobiDB-lite"/>
    </source>
</evidence>
<evidence type="ECO:0000256" key="2">
    <source>
        <dbReference type="ARBA" id="ARBA00000281"/>
    </source>
</evidence>
<keyword evidence="28" id="KW-1185">Reference proteome</keyword>
<dbReference type="GO" id="GO:0016024">
    <property type="term" value="P:CDP-diacylglycerol biosynthetic process"/>
    <property type="evidence" value="ECO:0007669"/>
    <property type="project" value="UniProtKB-UniRule"/>
</dbReference>
<dbReference type="PANTHER" id="PTHR13773">
    <property type="entry name" value="PHOSPHATIDATE CYTIDYLYLTRANSFERASE"/>
    <property type="match status" value="1"/>
</dbReference>
<sequence length="432" mass="49520">MIHKKRTLAKSDSIPIEEMIQGVPESERKDTDAPKEEDIPQSGDTGALSKMLSHLPARWRNWWIRVSTSFLMLFGFIFIGYLGPLAIVLLILAIQLKAFHEIITIGYMVYRNYELPWFRTISWYFLFCANYYFYGETINEYFGSVLQKDVALHFLFKHHRIISFALYSMGFIAFVCSLVKTFYRLQFFMFGWTHCTLLMVVVSSHLCVQNILDGVIWFCLPVLLVCANDTWAYICGFFLGKRFINQPLTKLSPKKSWEGFVGGFICTLIWGFIFSWLLARFPILTCPVRLDANWHVLSTCEASDYFIPVEHTVPLFLRPLFGLFGIGETVLIRPFQHHIAALGVFASFIAPFGGFFASGFKRAFKVKDFGDLIPGHGGVMDRMDCHFVMQSFTNVYLSTFIRTPSVQTILLAATKLTMDEQVSLIIPCKVAE</sequence>
<comment type="catalytic activity">
    <reaction evidence="9">
        <text>a 1,2-diacyl-sn-glycero-3-phosphate + CTP + H(+) = a CDP-1,2-diacyl-sn-glycerol + diphosphate</text>
        <dbReference type="Rhea" id="RHEA:16229"/>
        <dbReference type="ChEBI" id="CHEBI:15378"/>
        <dbReference type="ChEBI" id="CHEBI:33019"/>
        <dbReference type="ChEBI" id="CHEBI:37563"/>
        <dbReference type="ChEBI" id="CHEBI:58332"/>
        <dbReference type="ChEBI" id="CHEBI:58608"/>
        <dbReference type="EC" id="2.7.7.41"/>
    </reaction>
    <physiologicalReaction direction="left-to-right" evidence="9">
        <dbReference type="Rhea" id="RHEA:16230"/>
    </physiologicalReaction>
</comment>
<feature type="transmembrane region" description="Helical" evidence="24">
    <location>
        <begin position="189"/>
        <end position="208"/>
    </location>
</feature>
<keyword evidence="22 24" id="KW-0594">Phospholipid biosynthesis</keyword>
<evidence type="ECO:0000256" key="16">
    <source>
        <dbReference type="ARBA" id="ARBA00022679"/>
    </source>
</evidence>
<feature type="transmembrane region" description="Helical" evidence="24">
    <location>
        <begin position="338"/>
        <end position="357"/>
    </location>
</feature>
<evidence type="ECO:0000256" key="25">
    <source>
        <dbReference type="RuleBase" id="RU003938"/>
    </source>
</evidence>
<dbReference type="AlphaFoldDB" id="E4X0U7"/>
<feature type="compositionally biased region" description="Basic and acidic residues" evidence="26">
    <location>
        <begin position="25"/>
        <end position="38"/>
    </location>
</feature>
<keyword evidence="18 24" id="KW-0548">Nucleotidyltransferase</keyword>
<comment type="pathway">
    <text evidence="12">Lipid metabolism.</text>
</comment>
<comment type="catalytic activity">
    <reaction evidence="7">
        <text>1-hexadecanoyl-2-(5Z,8Z,11Z,14Z-eicosatetraenoyl)-sn-glycero-3-phosphate + CTP + H(+) = 1-hexadecanoyl-2-(5Z,8Z,11Z,14Z-eicosatetraenoyl)-sn-glycero-3-cytidine-5'-diphosphate + diphosphate</text>
        <dbReference type="Rhea" id="RHEA:45652"/>
        <dbReference type="ChEBI" id="CHEBI:15378"/>
        <dbReference type="ChEBI" id="CHEBI:33019"/>
        <dbReference type="ChEBI" id="CHEBI:37563"/>
        <dbReference type="ChEBI" id="CHEBI:72864"/>
        <dbReference type="ChEBI" id="CHEBI:85350"/>
    </reaction>
    <physiologicalReaction direction="left-to-right" evidence="7">
        <dbReference type="Rhea" id="RHEA:45653"/>
    </physiologicalReaction>
</comment>
<dbReference type="GO" id="GO:0005789">
    <property type="term" value="C:endoplasmic reticulum membrane"/>
    <property type="evidence" value="ECO:0007669"/>
    <property type="project" value="TreeGrafter"/>
</dbReference>
<feature type="transmembrane region" description="Helical" evidence="24">
    <location>
        <begin position="215"/>
        <end position="239"/>
    </location>
</feature>
<comment type="catalytic activity">
    <reaction evidence="5">
        <text>1,2-di-(5Z,8Z,11Z,14Z)-eicosatetraenoyl-sn-glycero-3-phosphate + CTP + H(+) = 1,2-di-(5Z,8Z,11Z,14Z-eicosatetraenoyl)-sn-glycero-3-cytidine-5'-diphosphate + diphosphate</text>
        <dbReference type="Rhea" id="RHEA:45656"/>
        <dbReference type="ChEBI" id="CHEBI:15378"/>
        <dbReference type="ChEBI" id="CHEBI:33019"/>
        <dbReference type="ChEBI" id="CHEBI:37563"/>
        <dbReference type="ChEBI" id="CHEBI:77126"/>
        <dbReference type="ChEBI" id="CHEBI:85351"/>
    </reaction>
    <physiologicalReaction direction="left-to-right" evidence="5">
        <dbReference type="Rhea" id="RHEA:45657"/>
    </physiologicalReaction>
</comment>
<evidence type="ECO:0000256" key="10">
    <source>
        <dbReference type="ARBA" id="ARBA00004141"/>
    </source>
</evidence>
<dbReference type="InterPro" id="IPR016720">
    <property type="entry name" value="PC_Trfase_euk"/>
</dbReference>
<comment type="pathway">
    <text evidence="11 24 25">Phospholipid metabolism; CDP-diacylglycerol biosynthesis; CDP-diacylglycerol from sn-glycerol 3-phosphate: step 3/3.</text>
</comment>
<dbReference type="UniPathway" id="UPA00557">
    <property type="reaction ID" value="UER00614"/>
</dbReference>
<keyword evidence="23 24" id="KW-1208">Phospholipid metabolism</keyword>
<evidence type="ECO:0000256" key="18">
    <source>
        <dbReference type="ARBA" id="ARBA00022695"/>
    </source>
</evidence>
<dbReference type="PROSITE" id="PS01315">
    <property type="entry name" value="CDS"/>
    <property type="match status" value="1"/>
</dbReference>
<evidence type="ECO:0000256" key="24">
    <source>
        <dbReference type="PIRNR" id="PIRNR018269"/>
    </source>
</evidence>
<evidence type="ECO:0000256" key="5">
    <source>
        <dbReference type="ARBA" id="ARBA00001021"/>
    </source>
</evidence>
<gene>
    <name evidence="27" type="ORF">GSOID_T00014905001</name>
</gene>
<dbReference type="GO" id="GO:0004605">
    <property type="term" value="F:phosphatidate cytidylyltransferase activity"/>
    <property type="evidence" value="ECO:0007669"/>
    <property type="project" value="UniProtKB-UniRule"/>
</dbReference>
<evidence type="ECO:0000256" key="1">
    <source>
        <dbReference type="ARBA" id="ARBA00000060"/>
    </source>
</evidence>
<evidence type="ECO:0000313" key="28">
    <source>
        <dbReference type="Proteomes" id="UP000001307"/>
    </source>
</evidence>
<organism evidence="27">
    <name type="scientific">Oikopleura dioica</name>
    <name type="common">Tunicate</name>
    <dbReference type="NCBI Taxonomy" id="34765"/>
    <lineage>
        <taxon>Eukaryota</taxon>
        <taxon>Metazoa</taxon>
        <taxon>Chordata</taxon>
        <taxon>Tunicata</taxon>
        <taxon>Appendicularia</taxon>
        <taxon>Copelata</taxon>
        <taxon>Oikopleuridae</taxon>
        <taxon>Oikopleura</taxon>
    </lineage>
</organism>
<dbReference type="EMBL" id="FN653020">
    <property type="protein sequence ID" value="CBY22982.1"/>
    <property type="molecule type" value="Genomic_DNA"/>
</dbReference>
<evidence type="ECO:0000256" key="12">
    <source>
        <dbReference type="ARBA" id="ARBA00005189"/>
    </source>
</evidence>
<evidence type="ECO:0000256" key="7">
    <source>
        <dbReference type="ARBA" id="ARBA00001617"/>
    </source>
</evidence>
<comment type="catalytic activity">
    <reaction evidence="6">
        <text>1,2-di-(9Z,12Z-octadecadienoyl)-sn-glycero-3-phosphate + CTP + H(+) = 1,2-di-(9Z,12Z-octadecadienoyl)-sn-glycero-3-cytidine-5'-diphosphate + diphosphate</text>
        <dbReference type="Rhea" id="RHEA:45672"/>
        <dbReference type="ChEBI" id="CHEBI:15378"/>
        <dbReference type="ChEBI" id="CHEBI:33019"/>
        <dbReference type="ChEBI" id="CHEBI:37563"/>
        <dbReference type="ChEBI" id="CHEBI:77128"/>
        <dbReference type="ChEBI" id="CHEBI:85355"/>
    </reaction>
    <physiologicalReaction direction="left-to-right" evidence="6">
        <dbReference type="Rhea" id="RHEA:45673"/>
    </physiologicalReaction>
</comment>
<dbReference type="EC" id="2.7.7.41" evidence="14 24"/>
<evidence type="ECO:0000256" key="20">
    <source>
        <dbReference type="ARBA" id="ARBA00023098"/>
    </source>
</evidence>
<feature type="region of interest" description="Disordered" evidence="26">
    <location>
        <begin position="1"/>
        <end position="45"/>
    </location>
</feature>
<comment type="catalytic activity">
    <reaction evidence="3">
        <text>1-octadecanoyl-2-(9Z,12Z-octadecadienoyl)-sn-glycero-3-phosphate + CTP + H(+) = 1-octadecanoyl-2-(9Z,12Z-octadecadienoyl)-sn-glycero-3-cytidine-5'-diphosphate + diphosphate</text>
        <dbReference type="Rhea" id="RHEA:45660"/>
        <dbReference type="ChEBI" id="CHEBI:15378"/>
        <dbReference type="ChEBI" id="CHEBI:33019"/>
        <dbReference type="ChEBI" id="CHEBI:37563"/>
        <dbReference type="ChEBI" id="CHEBI:77098"/>
        <dbReference type="ChEBI" id="CHEBI:85352"/>
    </reaction>
    <physiologicalReaction direction="left-to-right" evidence="3">
        <dbReference type="Rhea" id="RHEA:45661"/>
    </physiologicalReaction>
</comment>
<keyword evidence="20 24" id="KW-0443">Lipid metabolism</keyword>
<feature type="transmembrane region" description="Helical" evidence="24">
    <location>
        <begin position="259"/>
        <end position="279"/>
    </location>
</feature>
<evidence type="ECO:0000256" key="17">
    <source>
        <dbReference type="ARBA" id="ARBA00022692"/>
    </source>
</evidence>
<comment type="catalytic activity">
    <reaction evidence="1">
        <text>1,2-di-(9Z-octadecenoyl)-sn-glycero-3-phosphate + CTP + H(+) = 1,2-di-(9Z-octadecenoyl)-sn-glycero-3-cytidine-5'-diphosphate + diphosphate</text>
        <dbReference type="Rhea" id="RHEA:45676"/>
        <dbReference type="ChEBI" id="CHEBI:15378"/>
        <dbReference type="ChEBI" id="CHEBI:33019"/>
        <dbReference type="ChEBI" id="CHEBI:37563"/>
        <dbReference type="ChEBI" id="CHEBI:74546"/>
        <dbReference type="ChEBI" id="CHEBI:85356"/>
    </reaction>
    <physiologicalReaction direction="left-to-right" evidence="1">
        <dbReference type="Rhea" id="RHEA:45677"/>
    </physiologicalReaction>
</comment>
<dbReference type="PANTHER" id="PTHR13773:SF8">
    <property type="entry name" value="PHOSPHATIDATE CYTIDYLYLTRANSFERASE, PHOTORECEPTOR-SPECIFIC"/>
    <property type="match status" value="1"/>
</dbReference>
<comment type="catalytic activity">
    <reaction evidence="4">
        <text>1-octadecanoyl-2-(9Z-octadecenoyl)-sn-glycero-3-phosphate + CTP + H(+) = 1-octadecanoyl-2-(9Z-octadecenoyl)-sn-glycero-3-cytidine-5'-diphosphate + diphosphate</text>
        <dbReference type="Rhea" id="RHEA:45664"/>
        <dbReference type="ChEBI" id="CHEBI:15378"/>
        <dbReference type="ChEBI" id="CHEBI:33019"/>
        <dbReference type="ChEBI" id="CHEBI:37563"/>
        <dbReference type="ChEBI" id="CHEBI:74560"/>
        <dbReference type="ChEBI" id="CHEBI:85353"/>
    </reaction>
    <physiologicalReaction direction="left-to-right" evidence="4">
        <dbReference type="Rhea" id="RHEA:45665"/>
    </physiologicalReaction>
</comment>
<comment type="subcellular location">
    <subcellularLocation>
        <location evidence="10">Membrane</location>
        <topology evidence="10">Multi-pass membrane protein</topology>
    </subcellularLocation>
</comment>
<evidence type="ECO:0000256" key="22">
    <source>
        <dbReference type="ARBA" id="ARBA00023209"/>
    </source>
</evidence>
<dbReference type="InParanoid" id="E4X0U7"/>
<feature type="transmembrane region" description="Helical" evidence="24">
    <location>
        <begin position="70"/>
        <end position="96"/>
    </location>
</feature>
<evidence type="ECO:0000256" key="15">
    <source>
        <dbReference type="ARBA" id="ARBA00022516"/>
    </source>
</evidence>
<protein>
    <recommendedName>
        <fullName evidence="14 24">Phosphatidate cytidylyltransferase</fullName>
        <ecNumber evidence="14 24">2.7.7.41</ecNumber>
    </recommendedName>
</protein>
<keyword evidence="15 24" id="KW-0444">Lipid biosynthesis</keyword>
<keyword evidence="17 24" id="KW-0812">Transmembrane</keyword>
<evidence type="ECO:0000256" key="19">
    <source>
        <dbReference type="ARBA" id="ARBA00022989"/>
    </source>
</evidence>
<evidence type="ECO:0000256" key="9">
    <source>
        <dbReference type="ARBA" id="ARBA00001902"/>
    </source>
</evidence>
<keyword evidence="21 24" id="KW-0472">Membrane</keyword>
<evidence type="ECO:0000256" key="21">
    <source>
        <dbReference type="ARBA" id="ARBA00023136"/>
    </source>
</evidence>
<evidence type="ECO:0000313" key="27">
    <source>
        <dbReference type="EMBL" id="CBY22982.1"/>
    </source>
</evidence>
<dbReference type="Proteomes" id="UP000001307">
    <property type="component" value="Unassembled WGS sequence"/>
</dbReference>
<dbReference type="OrthoDB" id="10260889at2759"/>
<dbReference type="PIRSF" id="PIRSF018269">
    <property type="entry name" value="PC_trans_euk"/>
    <property type="match status" value="1"/>
</dbReference>
<keyword evidence="19 24" id="KW-1133">Transmembrane helix</keyword>
<evidence type="ECO:0000256" key="14">
    <source>
        <dbReference type="ARBA" id="ARBA00012487"/>
    </source>
</evidence>
<evidence type="ECO:0000256" key="11">
    <source>
        <dbReference type="ARBA" id="ARBA00005119"/>
    </source>
</evidence>
<feature type="transmembrane region" description="Helical" evidence="24">
    <location>
        <begin position="164"/>
        <end position="183"/>
    </location>
</feature>
<dbReference type="FunCoup" id="E4X0U7">
    <property type="interactions" value="170"/>
</dbReference>
<evidence type="ECO:0000256" key="8">
    <source>
        <dbReference type="ARBA" id="ARBA00001729"/>
    </source>
</evidence>
<evidence type="ECO:0000256" key="6">
    <source>
        <dbReference type="ARBA" id="ARBA00001056"/>
    </source>
</evidence>
<comment type="catalytic activity">
    <reaction evidence="8">
        <text>1-octadecanoyl-2-(5Z,8Z,11Z,14Z-eicosatetraenoyl)-sn-glycero-3-phosphate + CTP + H(+) = 1-octadecanoyl-2-(5Z,8Z,11Z,14Z-eicosatetraenoyl)-sn-glycero-3-cytidine-5'-diphosphate + diphosphate</text>
        <dbReference type="Rhea" id="RHEA:45648"/>
        <dbReference type="ChEBI" id="CHEBI:15378"/>
        <dbReference type="ChEBI" id="CHEBI:33019"/>
        <dbReference type="ChEBI" id="CHEBI:37563"/>
        <dbReference type="ChEBI" id="CHEBI:77091"/>
        <dbReference type="ChEBI" id="CHEBI:85349"/>
    </reaction>
    <physiologicalReaction direction="left-to-right" evidence="8">
        <dbReference type="Rhea" id="RHEA:45649"/>
    </physiologicalReaction>
</comment>
<comment type="catalytic activity">
    <reaction evidence="2">
        <text>1-octadecanoyl-2-(4Z,7Z,10Z,13Z,16Z,19Z-docosahexaenoyl)-sn-glycero-3-phosphate + CTP + H(+) = 1-octadecanoyl-2-(4Z,7Z,10Z,13Z,16Z,19Z-docosahexaenoyl)-sn-glycero-3-cytidine-5'-diphosphate + diphosphate</text>
        <dbReference type="Rhea" id="RHEA:45668"/>
        <dbReference type="ChEBI" id="CHEBI:15378"/>
        <dbReference type="ChEBI" id="CHEBI:33019"/>
        <dbReference type="ChEBI" id="CHEBI:37563"/>
        <dbReference type="ChEBI" id="CHEBI:77130"/>
        <dbReference type="ChEBI" id="CHEBI:85354"/>
    </reaction>
    <physiologicalReaction direction="left-to-right" evidence="2">
        <dbReference type="Rhea" id="RHEA:45669"/>
    </physiologicalReaction>
</comment>
<keyword evidence="16 24" id="KW-0808">Transferase</keyword>
<evidence type="ECO:0000256" key="13">
    <source>
        <dbReference type="ARBA" id="ARBA00010185"/>
    </source>
</evidence>
<evidence type="ECO:0000256" key="3">
    <source>
        <dbReference type="ARBA" id="ARBA00000515"/>
    </source>
</evidence>
<accession>E4X0U7</accession>
<name>E4X0U7_OIKDI</name>
<evidence type="ECO:0000256" key="23">
    <source>
        <dbReference type="ARBA" id="ARBA00023264"/>
    </source>
</evidence>
<dbReference type="InterPro" id="IPR000374">
    <property type="entry name" value="PC_trans"/>
</dbReference>
<feature type="transmembrane region" description="Helical" evidence="24">
    <location>
        <begin position="116"/>
        <end position="134"/>
    </location>
</feature>